<dbReference type="PROSITE" id="PS51450">
    <property type="entry name" value="LRR"/>
    <property type="match status" value="1"/>
</dbReference>
<dbReference type="AlphaFoldDB" id="A0A078A1P5"/>
<dbReference type="InterPro" id="IPR001611">
    <property type="entry name" value="Leu-rich_rpt"/>
</dbReference>
<dbReference type="SMART" id="SM00368">
    <property type="entry name" value="LRR_RI"/>
    <property type="match status" value="6"/>
</dbReference>
<name>A0A078A1P5_STYLE</name>
<feature type="region of interest" description="Disordered" evidence="1">
    <location>
        <begin position="60"/>
        <end position="90"/>
    </location>
</feature>
<accession>A0A078A1P5</accession>
<dbReference type="Proteomes" id="UP000039865">
    <property type="component" value="Unassembled WGS sequence"/>
</dbReference>
<feature type="compositionally biased region" description="Polar residues" evidence="1">
    <location>
        <begin position="65"/>
        <end position="86"/>
    </location>
</feature>
<evidence type="ECO:0000313" key="2">
    <source>
        <dbReference type="EMBL" id="CDW75383.1"/>
    </source>
</evidence>
<protein>
    <submittedName>
        <fullName evidence="2">Uncharacterized protein c14orf166b homolog</fullName>
    </submittedName>
</protein>
<dbReference type="PANTHER" id="PTHR24114:SF2">
    <property type="entry name" value="F-BOX DOMAIN-CONTAINING PROTEIN-RELATED"/>
    <property type="match status" value="1"/>
</dbReference>
<evidence type="ECO:0000313" key="3">
    <source>
        <dbReference type="Proteomes" id="UP000039865"/>
    </source>
</evidence>
<sequence length="690" mass="79570">METQASTFSGVNPNIKTSESQNKLYVGTLFSFLDEKKFLEDYQKAEKNLPINKKEVLVKSRRASTGKNAKDSQNGNKKITTQQSMPENDDFYSNDPKIILLYDQDEKNKKRALKEITKEMYRDIIIKIEEDNKTKNLPIQAQKLSSEVHQQWYNEMNQKLYQTTKRQLDKTKNGLFKYNNSKTLSKLEEARKQMDTDYMSIQRQTKAYLGIHQDMKNNKHNSYLPPISKASSEQQKLMFQNDGDTGLNKRTGTRTSKQATNMDTLAGGDGSSFSIINKSPQKIKGDGRINQSELNTLDQGDLDEFQITQDQMGDFEARTIKNANKINTLEFEKFSKDLAVLAENSEESTRILGQLRVNFRSQISIEDYISEMEKKSFYYRSLAQNKTKPNQELSDMVAQQYQHKKQEQYGKFRVILKEMNLDKNDIYYLCNNFKHFQNVQIINLADNLIKDYSGFVLINILSHYSPNLTFLNLKNTNVGLETIKAMRDYLSSSLCKLEVLNLSGNKLEDTSFCELCVGVSQNFSLKALDFRSNKITHVSMKIFNSIIKYSRILQEVDLSHNAISNEGIDIISKNLGRNKSLQIFKIKDTLIDDQSAKNIYNMLLSNRNMKSLDLSNNNFSNDGLKDILSALEKNESIKHMDFNANLKIDWAAMKIIRNTQSKITIKKNNPEEFNYDLIQLKSHLQDINAL</sequence>
<dbReference type="SUPFAM" id="SSF52047">
    <property type="entry name" value="RNI-like"/>
    <property type="match status" value="1"/>
</dbReference>
<organism evidence="2 3">
    <name type="scientific">Stylonychia lemnae</name>
    <name type="common">Ciliate</name>
    <dbReference type="NCBI Taxonomy" id="5949"/>
    <lineage>
        <taxon>Eukaryota</taxon>
        <taxon>Sar</taxon>
        <taxon>Alveolata</taxon>
        <taxon>Ciliophora</taxon>
        <taxon>Intramacronucleata</taxon>
        <taxon>Spirotrichea</taxon>
        <taxon>Stichotrichia</taxon>
        <taxon>Sporadotrichida</taxon>
        <taxon>Oxytrichidae</taxon>
        <taxon>Stylonychinae</taxon>
        <taxon>Stylonychia</taxon>
    </lineage>
</organism>
<reference evidence="2 3" key="1">
    <citation type="submission" date="2014-06" db="EMBL/GenBank/DDBJ databases">
        <authorList>
            <person name="Swart Estienne"/>
        </authorList>
    </citation>
    <scope>NUCLEOTIDE SEQUENCE [LARGE SCALE GENOMIC DNA]</scope>
    <source>
        <strain evidence="2 3">130c</strain>
    </source>
</reference>
<dbReference type="EMBL" id="CCKQ01004227">
    <property type="protein sequence ID" value="CDW75383.1"/>
    <property type="molecule type" value="Genomic_DNA"/>
</dbReference>
<dbReference type="OMA" id="CICMAEN"/>
<proteinExistence type="predicted"/>
<dbReference type="InParanoid" id="A0A078A1P5"/>
<dbReference type="PANTHER" id="PTHR24114">
    <property type="entry name" value="LEUCINE RICH REPEAT FAMILY PROTEIN"/>
    <property type="match status" value="1"/>
</dbReference>
<dbReference type="Gene3D" id="3.80.10.10">
    <property type="entry name" value="Ribonuclease Inhibitor"/>
    <property type="match status" value="1"/>
</dbReference>
<keyword evidence="3" id="KW-1185">Reference proteome</keyword>
<dbReference type="Pfam" id="PF13516">
    <property type="entry name" value="LRR_6"/>
    <property type="match status" value="4"/>
</dbReference>
<gene>
    <name evidence="2" type="primary">Contig1627.g1768</name>
    <name evidence="2" type="ORF">STYLEM_4372</name>
</gene>
<dbReference type="InterPro" id="IPR032675">
    <property type="entry name" value="LRR_dom_sf"/>
</dbReference>
<evidence type="ECO:0000256" key="1">
    <source>
        <dbReference type="SAM" id="MobiDB-lite"/>
    </source>
</evidence>
<dbReference type="InterPro" id="IPR052394">
    <property type="entry name" value="LRR-containing"/>
</dbReference>
<dbReference type="OrthoDB" id="120976at2759"/>